<feature type="compositionally biased region" description="Low complexity" evidence="1">
    <location>
        <begin position="154"/>
        <end position="171"/>
    </location>
</feature>
<feature type="chain" id="PRO_5012270628" evidence="2">
    <location>
        <begin position="19"/>
        <end position="215"/>
    </location>
</feature>
<feature type="signal peptide" evidence="2">
    <location>
        <begin position="1"/>
        <end position="18"/>
    </location>
</feature>
<accession>A0A2B7Y4E9</accession>
<dbReference type="AlphaFoldDB" id="A0A2B7Y4E9"/>
<proteinExistence type="predicted"/>
<dbReference type="EMBL" id="PDNB01000021">
    <property type="protein sequence ID" value="PGH15903.1"/>
    <property type="molecule type" value="Genomic_DNA"/>
</dbReference>
<dbReference type="OrthoDB" id="4991875at2759"/>
<comment type="caution">
    <text evidence="3">The sequence shown here is derived from an EMBL/GenBank/DDBJ whole genome shotgun (WGS) entry which is preliminary data.</text>
</comment>
<organism evidence="3 4">
    <name type="scientific">Helicocarpus griseus UAMH5409</name>
    <dbReference type="NCBI Taxonomy" id="1447875"/>
    <lineage>
        <taxon>Eukaryota</taxon>
        <taxon>Fungi</taxon>
        <taxon>Dikarya</taxon>
        <taxon>Ascomycota</taxon>
        <taxon>Pezizomycotina</taxon>
        <taxon>Eurotiomycetes</taxon>
        <taxon>Eurotiomycetidae</taxon>
        <taxon>Onygenales</taxon>
        <taxon>Ajellomycetaceae</taxon>
        <taxon>Helicocarpus</taxon>
    </lineage>
</organism>
<protein>
    <submittedName>
        <fullName evidence="3">Uncharacterized protein</fullName>
    </submittedName>
</protein>
<gene>
    <name evidence="3" type="ORF">AJ79_02070</name>
</gene>
<evidence type="ECO:0000256" key="2">
    <source>
        <dbReference type="SAM" id="SignalP"/>
    </source>
</evidence>
<feature type="region of interest" description="Disordered" evidence="1">
    <location>
        <begin position="152"/>
        <end position="171"/>
    </location>
</feature>
<reference evidence="3 4" key="1">
    <citation type="submission" date="2017-10" db="EMBL/GenBank/DDBJ databases">
        <title>Comparative genomics in systemic dimorphic fungi from Ajellomycetaceae.</title>
        <authorList>
            <person name="Munoz J.F."/>
            <person name="Mcewen J.G."/>
            <person name="Clay O.K."/>
            <person name="Cuomo C.A."/>
        </authorList>
    </citation>
    <scope>NUCLEOTIDE SEQUENCE [LARGE SCALE GENOMIC DNA]</scope>
    <source>
        <strain evidence="3 4">UAMH5409</strain>
    </source>
</reference>
<sequence length="215" mass="22078">MHVILILASLCLIGLSRAQETSVTQLKLPRPMVFQTIVASVVEVDAAATIFALDCPKRSDSTECLVTGLSFTDSPNEIKGGITTSDKEGMLSYHLGCKIQTALADCSNIHYRSMTGTGWVTLGETRSRLPVDEFIGTAVVTITAGLEKLKESPKATTPTIPVPTTGAAPTTTDAAATSTATTKVSSGGAAIPMITAAANWGIIGSAAVAAAGLVV</sequence>
<dbReference type="Proteomes" id="UP000223968">
    <property type="component" value="Unassembled WGS sequence"/>
</dbReference>
<keyword evidence="4" id="KW-1185">Reference proteome</keyword>
<name>A0A2B7Y4E9_9EURO</name>
<keyword evidence="2" id="KW-0732">Signal</keyword>
<evidence type="ECO:0000313" key="3">
    <source>
        <dbReference type="EMBL" id="PGH15903.1"/>
    </source>
</evidence>
<evidence type="ECO:0000256" key="1">
    <source>
        <dbReference type="SAM" id="MobiDB-lite"/>
    </source>
</evidence>
<evidence type="ECO:0000313" key="4">
    <source>
        <dbReference type="Proteomes" id="UP000223968"/>
    </source>
</evidence>
<dbReference type="STRING" id="1447875.A0A2B7Y4E9"/>